<comment type="caution">
    <text evidence="5">The sequence shown here is derived from an EMBL/GenBank/DDBJ whole genome shotgun (WGS) entry which is preliminary data.</text>
</comment>
<dbReference type="GO" id="GO:0098542">
    <property type="term" value="P:defense response to other organism"/>
    <property type="evidence" value="ECO:0007669"/>
    <property type="project" value="InterPro"/>
</dbReference>
<dbReference type="PANTHER" id="PTHR31234:SF35">
    <property type="entry name" value="LATE EMBRYOGENESIS ABUNDANT (LEA) HYDROXYPROLINE-RICH GLYCOPROTEIN FAMILY"/>
    <property type="match status" value="1"/>
</dbReference>
<comment type="subcellular location">
    <subcellularLocation>
        <location evidence="1">Membrane</location>
    </subcellularLocation>
</comment>
<proteinExistence type="predicted"/>
<dbReference type="Proteomes" id="UP001454036">
    <property type="component" value="Unassembled WGS sequence"/>
</dbReference>
<feature type="region of interest" description="Disordered" evidence="3">
    <location>
        <begin position="1"/>
        <end position="41"/>
    </location>
</feature>
<dbReference type="PANTHER" id="PTHR31234">
    <property type="entry name" value="LATE EMBRYOGENESIS ABUNDANT (LEA) HYDROXYPROLINE-RICH GLYCOPROTEIN FAMILY"/>
    <property type="match status" value="1"/>
</dbReference>
<evidence type="ECO:0000313" key="5">
    <source>
        <dbReference type="EMBL" id="GAA0160730.1"/>
    </source>
</evidence>
<evidence type="ECO:0000256" key="3">
    <source>
        <dbReference type="SAM" id="MobiDB-lite"/>
    </source>
</evidence>
<dbReference type="GO" id="GO:0005886">
    <property type="term" value="C:plasma membrane"/>
    <property type="evidence" value="ECO:0007669"/>
    <property type="project" value="TreeGrafter"/>
</dbReference>
<keyword evidence="4" id="KW-1133">Transmembrane helix</keyword>
<evidence type="ECO:0008006" key="7">
    <source>
        <dbReference type="Google" id="ProtNLM"/>
    </source>
</evidence>
<name>A0AAV3QDL2_LITER</name>
<feature type="transmembrane region" description="Helical" evidence="4">
    <location>
        <begin position="48"/>
        <end position="74"/>
    </location>
</feature>
<organism evidence="5 6">
    <name type="scientific">Lithospermum erythrorhizon</name>
    <name type="common">Purple gromwell</name>
    <name type="synonym">Lithospermum officinale var. erythrorhizon</name>
    <dbReference type="NCBI Taxonomy" id="34254"/>
    <lineage>
        <taxon>Eukaryota</taxon>
        <taxon>Viridiplantae</taxon>
        <taxon>Streptophyta</taxon>
        <taxon>Embryophyta</taxon>
        <taxon>Tracheophyta</taxon>
        <taxon>Spermatophyta</taxon>
        <taxon>Magnoliopsida</taxon>
        <taxon>eudicotyledons</taxon>
        <taxon>Gunneridae</taxon>
        <taxon>Pentapetalae</taxon>
        <taxon>asterids</taxon>
        <taxon>lamiids</taxon>
        <taxon>Boraginales</taxon>
        <taxon>Boraginaceae</taxon>
        <taxon>Boraginoideae</taxon>
        <taxon>Lithospermeae</taxon>
        <taxon>Lithospermum</taxon>
    </lineage>
</organism>
<keyword evidence="6" id="KW-1185">Reference proteome</keyword>
<accession>A0AAV3QDL2</accession>
<gene>
    <name evidence="5" type="ORF">LIER_17220</name>
</gene>
<protein>
    <recommendedName>
        <fullName evidence="7">Late embryogenesis abundant protein LEA-2 subgroup domain-containing protein</fullName>
    </recommendedName>
</protein>
<evidence type="ECO:0000256" key="2">
    <source>
        <dbReference type="ARBA" id="ARBA00023136"/>
    </source>
</evidence>
<dbReference type="InterPro" id="IPR044839">
    <property type="entry name" value="NDR1-like"/>
</dbReference>
<evidence type="ECO:0000256" key="1">
    <source>
        <dbReference type="ARBA" id="ARBA00004370"/>
    </source>
</evidence>
<evidence type="ECO:0000256" key="4">
    <source>
        <dbReference type="SAM" id="Phobius"/>
    </source>
</evidence>
<dbReference type="EMBL" id="BAABME010003976">
    <property type="protein sequence ID" value="GAA0160730.1"/>
    <property type="molecule type" value="Genomic_DNA"/>
</dbReference>
<keyword evidence="4" id="KW-0812">Transmembrane</keyword>
<dbReference type="AlphaFoldDB" id="A0AAV3QDL2"/>
<evidence type="ECO:0000313" key="6">
    <source>
        <dbReference type="Proteomes" id="UP001454036"/>
    </source>
</evidence>
<keyword evidence="2 4" id="KW-0472">Membrane</keyword>
<reference evidence="5 6" key="1">
    <citation type="submission" date="2024-01" db="EMBL/GenBank/DDBJ databases">
        <title>The complete chloroplast genome sequence of Lithospermum erythrorhizon: insights into the phylogenetic relationship among Boraginaceae species and the maternal lineages of purple gromwells.</title>
        <authorList>
            <person name="Okada T."/>
            <person name="Watanabe K."/>
        </authorList>
    </citation>
    <scope>NUCLEOTIDE SEQUENCE [LARGE SCALE GENOMIC DNA]</scope>
</reference>
<sequence length="239" mass="26610">MSKIPPLQKPPGYMDPSLPVKKPQTPKKVNLPQSFQPPKKRKSCCRRCCCCCLIFSIILTTIVISTCGIFHLLYHPKAPHVRLISLQFTKLNVTKDSQLGHVLNAQTKVGIELVNRNSKLKIKYGDMEVKLTTMQGTNLGRVVMAGLVQDKRNVTELSFTFNSGQVVMIDEQAKEMKGVMGKNKNKNFRVDADIKTRIGISYGGWTTATPRTEVHCGGVSLKQLEGGTPPKCQIKLLSW</sequence>